<dbReference type="RefSeq" id="WP_021390121.1">
    <property type="nucleotide sequence ID" value="NZ_BBYB01000172.1"/>
</dbReference>
<organism evidence="10">
    <name type="scientific">Clostridioides difficile</name>
    <name type="common">Peptoclostridium difficile</name>
    <dbReference type="NCBI Taxonomy" id="1496"/>
    <lineage>
        <taxon>Bacteria</taxon>
        <taxon>Bacillati</taxon>
        <taxon>Bacillota</taxon>
        <taxon>Clostridia</taxon>
        <taxon>Peptostreptococcales</taxon>
        <taxon>Peptostreptococcaceae</taxon>
        <taxon>Clostridioides</taxon>
    </lineage>
</organism>
<dbReference type="GO" id="GO:0005737">
    <property type="term" value="C:cytoplasm"/>
    <property type="evidence" value="ECO:0007669"/>
    <property type="project" value="TreeGrafter"/>
</dbReference>
<dbReference type="InterPro" id="IPR003141">
    <property type="entry name" value="Pol/His_phosphatase_N"/>
</dbReference>
<evidence type="ECO:0000259" key="9">
    <source>
        <dbReference type="SMART" id="SM00481"/>
    </source>
</evidence>
<sequence>MFYDYHMHSSFSTDGKSTMEEMVKKSIELGLEEICFTDHVDYDVYADDSFSIVYEDYFKSLETLQSKYKDKISIKKGIEFGVQTQLMDTYKKEAHQYPLDFIICSIHAIDTMDLYLGNYFKDKTQHEVYENYYLYLYNIVKNYKDYSILGHLDLIKRYAPYDTILDDRLFSDIIEETLKQAIYDGKGIEINTSCYRYNLPDLTPSKYILQMYKDLGGEIITTGSDSHHISQVACEFDYIYSLLKNMGFKYVSKFNKLKPEFIKL</sequence>
<reference evidence="10" key="1">
    <citation type="submission" date="2014-07" db="EMBL/GenBank/DDBJ databases">
        <authorList>
            <person name="Monot Marc"/>
        </authorList>
    </citation>
    <scope>NUCLEOTIDE SEQUENCE</scope>
    <source>
        <strain evidence="12">7032989</strain>
        <strain evidence="10">7032994</strain>
    </source>
</reference>
<evidence type="ECO:0000313" key="11">
    <source>
        <dbReference type="EMBL" id="CDS86173.1"/>
    </source>
</evidence>
<keyword evidence="6 8" id="KW-0368">Histidine biosynthesis</keyword>
<evidence type="ECO:0000256" key="3">
    <source>
        <dbReference type="ARBA" id="ARBA00013085"/>
    </source>
</evidence>
<accession>A0A069A406</accession>
<evidence type="ECO:0000256" key="8">
    <source>
        <dbReference type="RuleBase" id="RU366003"/>
    </source>
</evidence>
<evidence type="ECO:0000256" key="7">
    <source>
        <dbReference type="ARBA" id="ARBA00049158"/>
    </source>
</evidence>
<feature type="domain" description="Polymerase/histidinol phosphatase N-terminal" evidence="9">
    <location>
        <begin position="3"/>
        <end position="84"/>
    </location>
</feature>
<dbReference type="GO" id="GO:0004401">
    <property type="term" value="F:histidinol-phosphatase activity"/>
    <property type="evidence" value="ECO:0007669"/>
    <property type="project" value="UniProtKB-UniRule"/>
</dbReference>
<comment type="similarity">
    <text evidence="2 8">Belongs to the PHP hydrolase family. HisK subfamily.</text>
</comment>
<dbReference type="GO" id="GO:0000105">
    <property type="term" value="P:L-histidine biosynthetic process"/>
    <property type="evidence" value="ECO:0007669"/>
    <property type="project" value="UniProtKB-UniRule"/>
</dbReference>
<dbReference type="SUPFAM" id="SSF89550">
    <property type="entry name" value="PHP domain-like"/>
    <property type="match status" value="1"/>
</dbReference>
<dbReference type="AlphaFoldDB" id="A0A069A406"/>
<dbReference type="InterPro" id="IPR010140">
    <property type="entry name" value="Histidinol_P_phosphatase_HisJ"/>
</dbReference>
<name>A0A069A406_CLODI</name>
<gene>
    <name evidence="12" type="ORF">BN1095_690007</name>
    <name evidence="11" type="ORF">BN1096_550038</name>
    <name evidence="10" type="ORF">BN1097_530038</name>
</gene>
<keyword evidence="4 8" id="KW-0028">Amino-acid biosynthesis</keyword>
<proteinExistence type="inferred from homology"/>
<dbReference type="EC" id="3.1.3.15" evidence="3 8"/>
<dbReference type="SMART" id="SM00481">
    <property type="entry name" value="POLIIIAc"/>
    <property type="match status" value="1"/>
</dbReference>
<dbReference type="NCBIfam" id="TIGR01856">
    <property type="entry name" value="hisJ_fam"/>
    <property type="match status" value="1"/>
</dbReference>
<dbReference type="EMBL" id="LK932391">
    <property type="protein sequence ID" value="CDS85634.1"/>
    <property type="molecule type" value="Genomic_DNA"/>
</dbReference>
<dbReference type="Pfam" id="PF02811">
    <property type="entry name" value="PHP"/>
    <property type="match status" value="1"/>
</dbReference>
<comment type="pathway">
    <text evidence="1 8">Amino-acid biosynthesis; L-histidine biosynthesis; L-histidine from 5-phospho-alpha-D-ribose 1-diphosphate: step 8/9.</text>
</comment>
<evidence type="ECO:0000256" key="1">
    <source>
        <dbReference type="ARBA" id="ARBA00004970"/>
    </source>
</evidence>
<dbReference type="UniPathway" id="UPA00031">
    <property type="reaction ID" value="UER00013"/>
</dbReference>
<evidence type="ECO:0000313" key="12">
    <source>
        <dbReference type="EMBL" id="CDT73555.1"/>
    </source>
</evidence>
<dbReference type="PANTHER" id="PTHR21039">
    <property type="entry name" value="HISTIDINOL PHOSPHATASE-RELATED"/>
    <property type="match status" value="1"/>
</dbReference>
<dbReference type="Gene3D" id="3.20.20.140">
    <property type="entry name" value="Metal-dependent hydrolases"/>
    <property type="match status" value="1"/>
</dbReference>
<evidence type="ECO:0000256" key="5">
    <source>
        <dbReference type="ARBA" id="ARBA00022801"/>
    </source>
</evidence>
<evidence type="ECO:0000256" key="4">
    <source>
        <dbReference type="ARBA" id="ARBA00022605"/>
    </source>
</evidence>
<dbReference type="InterPro" id="IPR016195">
    <property type="entry name" value="Pol/histidinol_Pase-like"/>
</dbReference>
<evidence type="ECO:0000256" key="6">
    <source>
        <dbReference type="ARBA" id="ARBA00023102"/>
    </source>
</evidence>
<evidence type="ECO:0000313" key="10">
    <source>
        <dbReference type="EMBL" id="CDS85634.1"/>
    </source>
</evidence>
<comment type="catalytic activity">
    <reaction evidence="7 8">
        <text>L-histidinol phosphate + H2O = L-histidinol + phosphate</text>
        <dbReference type="Rhea" id="RHEA:14465"/>
        <dbReference type="ChEBI" id="CHEBI:15377"/>
        <dbReference type="ChEBI" id="CHEBI:43474"/>
        <dbReference type="ChEBI" id="CHEBI:57699"/>
        <dbReference type="ChEBI" id="CHEBI:57980"/>
        <dbReference type="EC" id="3.1.3.15"/>
    </reaction>
</comment>
<keyword evidence="5 8" id="KW-0378">Hydrolase</keyword>
<evidence type="ECO:0000256" key="2">
    <source>
        <dbReference type="ARBA" id="ARBA00009152"/>
    </source>
</evidence>
<dbReference type="EMBL" id="LK932508">
    <property type="protein sequence ID" value="CDS86173.1"/>
    <property type="molecule type" value="Genomic_DNA"/>
</dbReference>
<dbReference type="PANTHER" id="PTHR21039:SF0">
    <property type="entry name" value="HISTIDINOL-PHOSPHATASE"/>
    <property type="match status" value="1"/>
</dbReference>
<protein>
    <recommendedName>
        <fullName evidence="3 8">Histidinol-phosphatase</fullName>
        <shortName evidence="8">HolPase</shortName>
        <ecNumber evidence="3 8">3.1.3.15</ecNumber>
    </recommendedName>
</protein>
<dbReference type="InterPro" id="IPR004013">
    <property type="entry name" value="PHP_dom"/>
</dbReference>
<dbReference type="EMBL" id="LK933393">
    <property type="protein sequence ID" value="CDT73555.1"/>
    <property type="molecule type" value="Genomic_DNA"/>
</dbReference>